<reference evidence="2 3" key="1">
    <citation type="submission" date="2023-05" db="EMBL/GenBank/DDBJ databases">
        <title>Genomic insight into Chryseobacterium sp. wdc7 isolated forest soil (Gotjawal).</title>
        <authorList>
            <person name="Park S.-J."/>
        </authorList>
    </citation>
    <scope>NUCLEOTIDE SEQUENCE [LARGE SCALE GENOMIC DNA]</scope>
    <source>
        <strain evidence="3">wdc7</strain>
    </source>
</reference>
<evidence type="ECO:0008006" key="4">
    <source>
        <dbReference type="Google" id="ProtNLM"/>
    </source>
</evidence>
<sequence>MMKIKFSKIVLTAALAVSLYSCREEMVQQDSAENKVELAEATVKNGRLYFLNKESLTFAYDKIKNAEDEVIADYVDSKNIISLRPIVTEKNENKIGKQLKERIAILKSNKRYMTYLESKGIQSKTENTEEIVDDIDDLEEIIGDDAYAAFLDSRAEIQVANKIYKYTDVGLFIVEDTRYDELSQYLAINNISDDLLYPTNKTVQTNYIQSKPAGLETNVADGITYFNNRSITEEEDDPNGGGDTYYPPYNPPTNPPTEDLATIINNLKIGEVRKPKLGNLFGTTWVTDDVYESKRRVKVKFYSQNLYLVYTVGSKVKHQYKGWPGTWRKENADKLGIGVNSISWTFSHSMNMSAPVGVPKQAYWFGSNMYTSTNGISFTFEQNQNIPSLPFASNLDGVIQFVTDFTSLTEEQLDKLFWENAWKQANELLEGQNKKLNRVAFIVDSYGSTYIRYYDFSQIEDNQDVIERVFDWGIATPQFTYTFGGGVGNGVSITSYKFDFLRPKATAVKMYGIAKKNGAWHGVKLDAK</sequence>
<dbReference type="RefSeq" id="WP_282904515.1">
    <property type="nucleotide sequence ID" value="NZ_CP124855.1"/>
</dbReference>
<dbReference type="PROSITE" id="PS51257">
    <property type="entry name" value="PROKAR_LIPOPROTEIN"/>
    <property type="match status" value="1"/>
</dbReference>
<feature type="region of interest" description="Disordered" evidence="1">
    <location>
        <begin position="231"/>
        <end position="254"/>
    </location>
</feature>
<accession>A0ABY8RB03</accession>
<keyword evidence="3" id="KW-1185">Reference proteome</keyword>
<evidence type="ECO:0000313" key="3">
    <source>
        <dbReference type="Proteomes" id="UP001241656"/>
    </source>
</evidence>
<evidence type="ECO:0000313" key="2">
    <source>
        <dbReference type="EMBL" id="WHF51145.1"/>
    </source>
</evidence>
<organism evidence="2 3">
    <name type="scientific">Chryseobacterium gotjawalense</name>
    <dbReference type="NCBI Taxonomy" id="3042315"/>
    <lineage>
        <taxon>Bacteria</taxon>
        <taxon>Pseudomonadati</taxon>
        <taxon>Bacteroidota</taxon>
        <taxon>Flavobacteriia</taxon>
        <taxon>Flavobacteriales</taxon>
        <taxon>Weeksellaceae</taxon>
        <taxon>Chryseobacterium group</taxon>
        <taxon>Chryseobacterium</taxon>
    </lineage>
</organism>
<evidence type="ECO:0000256" key="1">
    <source>
        <dbReference type="SAM" id="MobiDB-lite"/>
    </source>
</evidence>
<gene>
    <name evidence="2" type="ORF">QGN23_11995</name>
</gene>
<dbReference type="Proteomes" id="UP001241656">
    <property type="component" value="Chromosome"/>
</dbReference>
<proteinExistence type="predicted"/>
<protein>
    <recommendedName>
        <fullName evidence="4">DUF4848 domain-containing protein</fullName>
    </recommendedName>
</protein>
<name>A0ABY8RB03_9FLAO</name>
<dbReference type="EMBL" id="CP124855">
    <property type="protein sequence ID" value="WHF51145.1"/>
    <property type="molecule type" value="Genomic_DNA"/>
</dbReference>